<feature type="transmembrane region" description="Helical" evidence="14">
    <location>
        <begin position="278"/>
        <end position="299"/>
    </location>
</feature>
<dbReference type="GO" id="GO:0005886">
    <property type="term" value="C:plasma membrane"/>
    <property type="evidence" value="ECO:0007669"/>
    <property type="project" value="UniProtKB-SubCell"/>
</dbReference>
<keyword evidence="9 14" id="KW-1133">Transmembrane helix</keyword>
<sequence>MIFVFIRIVAFFGTLRILFPAGTPALFKSLFAIIISILISSTMQIEYATNIDNIVLFTLYGVNETITGIMLGYITNLCFYSIRMAGSMMDQQMGLSMINMFDPNSMTQTTLIDNLMNWTALMIFFSMDGHHVLIRGIRYSFELIPIGKPFVDNNIDYIINIFVQCFLTGFKIAIPIVLCLLMADFILGLISRSVPQLNVMIVGMPLKILVGIALFIISIPLIANQISHLLSQIPKMYEGTFALAPMFFMGSTDKTEEATPKKKGEQRKKGNIAKSRELPVAMTLLAFTLLVPTLFSYVVDTLKSSLNYFLSLDFYMNINYSNLEKLVIAGLMDFFKIFLPIAIPFLVLGIIANLFQVGILFTGETLKPNLSKLNPVSGFKNMFSMRSLSTLIKDIAIISILAYIGYTFFQDNYLDILKLGNIYLPTLMYTVKDLVYSILSKICVAMIAIAVADYVYQRYSHKKQLRMTKQEVKDEYKNSEGDPEVKAKIKQKQRQISSQRTMQAVPSATVIVTNPTHLSIAVRYEKGKDQAPVVVAKGADYLAFKIREIAKGNDIPIIENKPIARLLYKQVEIDQEIPEDMYQAFAEILVAVYKIKNRYKVPKR</sequence>
<evidence type="ECO:0000256" key="5">
    <source>
        <dbReference type="ARBA" id="ARBA00022475"/>
    </source>
</evidence>
<dbReference type="SUPFAM" id="SSF160544">
    <property type="entry name" value="EscU C-terminal domain-like"/>
    <property type="match status" value="1"/>
</dbReference>
<evidence type="ECO:0000256" key="9">
    <source>
        <dbReference type="ARBA" id="ARBA00022989"/>
    </source>
</evidence>
<dbReference type="NCBIfam" id="TIGR01400">
    <property type="entry name" value="fliR"/>
    <property type="match status" value="1"/>
</dbReference>
<proteinExistence type="inferred from homology"/>
<keyword evidence="4" id="KW-0813">Transport</keyword>
<keyword evidence="12" id="KW-1006">Bacterial flagellum protein export</keyword>
<evidence type="ECO:0000256" key="13">
    <source>
        <dbReference type="NCBIfam" id="TIGR01400"/>
    </source>
</evidence>
<evidence type="ECO:0000256" key="7">
    <source>
        <dbReference type="ARBA" id="ARBA00022795"/>
    </source>
</evidence>
<evidence type="ECO:0000256" key="11">
    <source>
        <dbReference type="ARBA" id="ARBA00023143"/>
    </source>
</evidence>
<keyword evidence="8" id="KW-0653">Protein transport</keyword>
<feature type="compositionally biased region" description="Basic and acidic residues" evidence="15">
    <location>
        <begin position="470"/>
        <end position="487"/>
    </location>
</feature>
<dbReference type="NCBIfam" id="TIGR00328">
    <property type="entry name" value="flhB"/>
    <property type="match status" value="1"/>
</dbReference>
<dbReference type="InterPro" id="IPR006136">
    <property type="entry name" value="FlhB"/>
</dbReference>
<keyword evidence="6 14" id="KW-0812">Transmembrane</keyword>
<feature type="transmembrane region" description="Helical" evidence="14">
    <location>
        <begin position="25"/>
        <end position="45"/>
    </location>
</feature>
<feature type="transmembrane region" description="Helical" evidence="14">
    <location>
        <begin position="337"/>
        <end position="362"/>
    </location>
</feature>
<evidence type="ECO:0000256" key="2">
    <source>
        <dbReference type="ARBA" id="ARBA00009772"/>
    </source>
</evidence>
<dbReference type="InterPro" id="IPR006303">
    <property type="entry name" value="FliR"/>
</dbReference>
<protein>
    <recommendedName>
        <fullName evidence="13 14">Flagellar biosynthetic protein FliR</fullName>
    </recommendedName>
</protein>
<dbReference type="Gene3D" id="3.40.1690.10">
    <property type="entry name" value="secretion proteins EscU"/>
    <property type="match status" value="1"/>
</dbReference>
<evidence type="ECO:0000256" key="1">
    <source>
        <dbReference type="ARBA" id="ARBA00002578"/>
    </source>
</evidence>
<comment type="subcellular location">
    <subcellularLocation>
        <location evidence="14">Cell membrane</location>
        <topology evidence="14">Multi-pass membrane protein</topology>
    </subcellularLocation>
    <subcellularLocation>
        <location evidence="14">Bacterial flagellum basal body</location>
    </subcellularLocation>
</comment>
<feature type="region of interest" description="Disordered" evidence="15">
    <location>
        <begin position="470"/>
        <end position="490"/>
    </location>
</feature>
<dbReference type="Pfam" id="PF01311">
    <property type="entry name" value="Bac_export_1"/>
    <property type="match status" value="1"/>
</dbReference>
<dbReference type="AlphaFoldDB" id="A0A069A4D5"/>
<dbReference type="InterPro" id="IPR002010">
    <property type="entry name" value="T3SS_IM_R"/>
</dbReference>
<comment type="similarity">
    <text evidence="3">Belongs to the type III secretion exporter family.</text>
</comment>
<keyword evidence="16" id="KW-0282">Flagellum</keyword>
<evidence type="ECO:0000256" key="14">
    <source>
        <dbReference type="RuleBase" id="RU362071"/>
    </source>
</evidence>
<dbReference type="GO" id="GO:0009306">
    <property type="term" value="P:protein secretion"/>
    <property type="evidence" value="ECO:0007669"/>
    <property type="project" value="InterPro"/>
</dbReference>
<feature type="transmembrane region" description="Helical" evidence="14">
    <location>
        <begin position="197"/>
        <end position="223"/>
    </location>
</feature>
<keyword evidence="16" id="KW-0966">Cell projection</keyword>
<organism evidence="16">
    <name type="scientific">Clostridioides difficile</name>
    <name type="common">Peptoclostridium difficile</name>
    <dbReference type="NCBI Taxonomy" id="1496"/>
    <lineage>
        <taxon>Bacteria</taxon>
        <taxon>Bacillati</taxon>
        <taxon>Bacillota</taxon>
        <taxon>Clostridia</taxon>
        <taxon>Peptostreptococcales</taxon>
        <taxon>Peptostreptococcaceae</taxon>
        <taxon>Clostridioides</taxon>
    </lineage>
</organism>
<dbReference type="GO" id="GO:0009425">
    <property type="term" value="C:bacterial-type flagellum basal body"/>
    <property type="evidence" value="ECO:0007669"/>
    <property type="project" value="UniProtKB-SubCell"/>
</dbReference>
<reference evidence="16" key="1">
    <citation type="submission" date="2014-07" db="EMBL/GenBank/DDBJ databases">
        <authorList>
            <person name="Monot Marc"/>
        </authorList>
    </citation>
    <scope>NUCLEOTIDE SEQUENCE</scope>
    <source>
        <strain evidence="18">7032989</strain>
        <strain evidence="17">7032994</strain>
    </source>
</reference>
<keyword evidence="5 14" id="KW-1003">Cell membrane</keyword>
<evidence type="ECO:0000256" key="6">
    <source>
        <dbReference type="ARBA" id="ARBA00022692"/>
    </source>
</evidence>
<dbReference type="PANTHER" id="PTHR30531:SF12">
    <property type="entry name" value="FLAGELLAR BIOSYNTHETIC PROTEIN FLHB"/>
    <property type="match status" value="1"/>
</dbReference>
<evidence type="ECO:0000256" key="3">
    <source>
        <dbReference type="ARBA" id="ARBA00010690"/>
    </source>
</evidence>
<dbReference type="PRINTS" id="PR00950">
    <property type="entry name" value="TYPE3IMSPROT"/>
</dbReference>
<evidence type="ECO:0000313" key="18">
    <source>
        <dbReference type="EMBL" id="CDS99143.1"/>
    </source>
</evidence>
<dbReference type="EMBL" id="LK932465">
    <property type="protein sequence ID" value="CDS83240.1"/>
    <property type="molecule type" value="Genomic_DNA"/>
</dbReference>
<dbReference type="InterPro" id="IPR006135">
    <property type="entry name" value="T3SS_substrate_exporter"/>
</dbReference>
<dbReference type="RefSeq" id="WP_021366044.1">
    <property type="nucleotide sequence ID" value="NZ_BBYB01000122.1"/>
</dbReference>
<feature type="transmembrane region" description="Helical" evidence="14">
    <location>
        <begin position="434"/>
        <end position="456"/>
    </location>
</feature>
<evidence type="ECO:0000313" key="17">
    <source>
        <dbReference type="EMBL" id="CDS83356.1"/>
    </source>
</evidence>
<keyword evidence="11 14" id="KW-0975">Bacterial flagellum</keyword>
<keyword evidence="10 14" id="KW-0472">Membrane</keyword>
<gene>
    <name evidence="16" type="primary">flhB</name>
    <name evidence="18" type="ORF">BN1095_210173</name>
    <name evidence="16" type="ORF">BN1096_160165</name>
    <name evidence="17" type="ORF">BN1097_140168</name>
</gene>
<dbReference type="EMBL" id="LK932861">
    <property type="protein sequence ID" value="CDS99143.1"/>
    <property type="molecule type" value="Genomic_DNA"/>
</dbReference>
<feature type="transmembrane region" description="Helical" evidence="14">
    <location>
        <begin position="65"/>
        <end position="82"/>
    </location>
</feature>
<evidence type="ECO:0000256" key="15">
    <source>
        <dbReference type="SAM" id="MobiDB-lite"/>
    </source>
</evidence>
<keyword evidence="16" id="KW-0969">Cilium</keyword>
<dbReference type="InterPro" id="IPR029025">
    <property type="entry name" value="T3SS_substrate_exporter_C"/>
</dbReference>
<feature type="transmembrane region" description="Helical" evidence="14">
    <location>
        <begin position="172"/>
        <end position="191"/>
    </location>
</feature>
<keyword evidence="7" id="KW-1005">Bacterial flagellum biogenesis</keyword>
<dbReference type="Pfam" id="PF01312">
    <property type="entry name" value="Bac_export_2"/>
    <property type="match status" value="1"/>
</dbReference>
<dbReference type="GO" id="GO:0044780">
    <property type="term" value="P:bacterial-type flagellum assembly"/>
    <property type="evidence" value="ECO:0007669"/>
    <property type="project" value="UniProtKB-UniRule"/>
</dbReference>
<dbReference type="NCBIfam" id="NF009411">
    <property type="entry name" value="PRK12772.1"/>
    <property type="match status" value="1"/>
</dbReference>
<comment type="function">
    <text evidence="1 14">Role in flagellar biosynthesis.</text>
</comment>
<name>A0A069A4D5_CLODI</name>
<dbReference type="FunFam" id="3.40.1690.10:FF:000001">
    <property type="entry name" value="Flagellar biosynthetic protein FlhB"/>
    <property type="match status" value="1"/>
</dbReference>
<comment type="similarity">
    <text evidence="2 14">Belongs to the FliR/MopE/SpaR family.</text>
</comment>
<dbReference type="Gene3D" id="6.10.250.2080">
    <property type="match status" value="1"/>
</dbReference>
<evidence type="ECO:0000313" key="16">
    <source>
        <dbReference type="EMBL" id="CDS83240.1"/>
    </source>
</evidence>
<dbReference type="EMBL" id="LK932347">
    <property type="protein sequence ID" value="CDS83356.1"/>
    <property type="molecule type" value="Genomic_DNA"/>
</dbReference>
<evidence type="ECO:0000256" key="10">
    <source>
        <dbReference type="ARBA" id="ARBA00023136"/>
    </source>
</evidence>
<accession>A0A069A4D5</accession>
<evidence type="ECO:0000256" key="4">
    <source>
        <dbReference type="ARBA" id="ARBA00022448"/>
    </source>
</evidence>
<dbReference type="GO" id="GO:0006605">
    <property type="term" value="P:protein targeting"/>
    <property type="evidence" value="ECO:0007669"/>
    <property type="project" value="UniProtKB-UniRule"/>
</dbReference>
<evidence type="ECO:0000256" key="8">
    <source>
        <dbReference type="ARBA" id="ARBA00022927"/>
    </source>
</evidence>
<dbReference type="PANTHER" id="PTHR30531">
    <property type="entry name" value="FLAGELLAR BIOSYNTHETIC PROTEIN FLHB"/>
    <property type="match status" value="1"/>
</dbReference>
<evidence type="ECO:0000256" key="12">
    <source>
        <dbReference type="ARBA" id="ARBA00023225"/>
    </source>
</evidence>
<feature type="transmembrane region" description="Helical" evidence="14">
    <location>
        <begin position="391"/>
        <end position="409"/>
    </location>
</feature>